<name>A0A679JDD3_VARPD</name>
<proteinExistence type="predicted"/>
<gene>
    <name evidence="1" type="ORF">VVAX_05209</name>
</gene>
<sequence>MADSSRASAPAPASSEFLESIESLVLQADDDIESIRNAHGAYACLEKLILPQRVNDTEHMHPTRSELGALMGLLNEELRRCIDAAGTTIASLHHAARQPSQQVLVDHQ</sequence>
<accession>A0A679JDD3</accession>
<protein>
    <recommendedName>
        <fullName evidence="2">Flagellar protein FliT</fullName>
    </recommendedName>
</protein>
<reference evidence="1" key="1">
    <citation type="submission" date="2019-12" db="EMBL/GenBank/DDBJ databases">
        <authorList>
            <person name="Cremers G."/>
        </authorList>
    </citation>
    <scope>NUCLEOTIDE SEQUENCE</scope>
    <source>
        <strain evidence="1">Vvax</strain>
    </source>
</reference>
<evidence type="ECO:0000313" key="1">
    <source>
        <dbReference type="EMBL" id="CAA2108706.1"/>
    </source>
</evidence>
<dbReference type="AlphaFoldDB" id="A0A679JDD3"/>
<evidence type="ECO:0008006" key="2">
    <source>
        <dbReference type="Google" id="ProtNLM"/>
    </source>
</evidence>
<dbReference type="EMBL" id="LR743507">
    <property type="protein sequence ID" value="CAA2108706.1"/>
    <property type="molecule type" value="Genomic_DNA"/>
</dbReference>
<organism evidence="1">
    <name type="scientific">Variovorax paradoxus</name>
    <dbReference type="NCBI Taxonomy" id="34073"/>
    <lineage>
        <taxon>Bacteria</taxon>
        <taxon>Pseudomonadati</taxon>
        <taxon>Pseudomonadota</taxon>
        <taxon>Betaproteobacteria</taxon>
        <taxon>Burkholderiales</taxon>
        <taxon>Comamonadaceae</taxon>
        <taxon>Variovorax</taxon>
    </lineage>
</organism>
<dbReference type="RefSeq" id="WP_339092703.1">
    <property type="nucleotide sequence ID" value="NZ_LR743507.1"/>
</dbReference>